<keyword evidence="5 6" id="KW-0472">Membrane</keyword>
<dbReference type="HOGENOM" id="CLU_091032_1_0_1"/>
<dbReference type="GO" id="GO:0005886">
    <property type="term" value="C:plasma membrane"/>
    <property type="evidence" value="ECO:0000318"/>
    <property type="project" value="GO_Central"/>
</dbReference>
<reference evidence="7" key="1">
    <citation type="submission" date="2009-12" db="EMBL/GenBank/DDBJ databases">
        <title>The Genome Sequence of Anolis carolinensis (Green Anole Lizard).</title>
        <authorList>
            <consortium name="The Genome Sequencing Platform"/>
            <person name="Di Palma F."/>
            <person name="Alfoldi J."/>
            <person name="Heiman D."/>
            <person name="Young S."/>
            <person name="Grabherr M."/>
            <person name="Johnson J."/>
            <person name="Lander E.S."/>
            <person name="Lindblad-Toh K."/>
        </authorList>
    </citation>
    <scope>NUCLEOTIDE SEQUENCE [LARGE SCALE GENOMIC DNA]</scope>
    <source>
        <strain evidence="7">JBL SC #1</strain>
    </source>
</reference>
<evidence type="ECO:0000256" key="2">
    <source>
        <dbReference type="ARBA" id="ARBA00009565"/>
    </source>
</evidence>
<dbReference type="InterPro" id="IPR030417">
    <property type="entry name" value="MS4A"/>
</dbReference>
<dbReference type="GeneTree" id="ENSGT00940000162329"/>
<keyword evidence="3 6" id="KW-0812">Transmembrane</keyword>
<dbReference type="InParanoid" id="H9GVK7"/>
<feature type="transmembrane region" description="Helical" evidence="6">
    <location>
        <begin position="76"/>
        <end position="98"/>
    </location>
</feature>
<evidence type="ECO:0000256" key="1">
    <source>
        <dbReference type="ARBA" id="ARBA00004141"/>
    </source>
</evidence>
<dbReference type="PANTHER" id="PTHR23320">
    <property type="entry name" value="MEMBRANE-SPANNING 4-DOMAINS SUBFAMILY A MS4A -RELATED"/>
    <property type="match status" value="1"/>
</dbReference>
<dbReference type="GO" id="GO:0007166">
    <property type="term" value="P:cell surface receptor signaling pathway"/>
    <property type="evidence" value="ECO:0000318"/>
    <property type="project" value="GO_Central"/>
</dbReference>
<keyword evidence="8" id="KW-1185">Reference proteome</keyword>
<feature type="transmembrane region" description="Helical" evidence="6">
    <location>
        <begin position="110"/>
        <end position="129"/>
    </location>
</feature>
<dbReference type="GeneID" id="103279651"/>
<gene>
    <name evidence="7" type="primary">LOC103279651</name>
</gene>
<dbReference type="Ensembl" id="ENSACAT00000024166.3">
    <property type="protein sequence ID" value="ENSACAP00000021410.2"/>
    <property type="gene ID" value="ENSACAG00000025055.3"/>
</dbReference>
<sequence>MATDPLRMNNGIMVFIPPNGDNVIPAGQGIPATVISAPGTVQYPQFANQPLRSNQLQQNRPLGTLEKFLKVEAKTLAAIQIVIGFIHIGFGAVSSIVAYPYTNISTFGGYPFWGGLFFIASGAISVYTEKKFNKTLVKCNMGMNLTSAIMASIGMVLFIVQLTVNSNDYYGQDRLHAVGTGLCVMLFLFTLLEFCIAASEAHLRCEETYHNCDMTMAFMPYSIIENVTPTPPAYDQVVRPPNGEIPNGEAS</sequence>
<evidence type="ECO:0000256" key="3">
    <source>
        <dbReference type="ARBA" id="ARBA00022692"/>
    </source>
</evidence>
<proteinExistence type="inferred from homology"/>
<dbReference type="AlphaFoldDB" id="H9GVK7"/>
<dbReference type="eggNOG" id="ENOG502S2RH">
    <property type="taxonomic scope" value="Eukaryota"/>
</dbReference>
<comment type="subcellular location">
    <subcellularLocation>
        <location evidence="1">Membrane</location>
        <topology evidence="1">Multi-pass membrane protein</topology>
    </subcellularLocation>
</comment>
<evidence type="ECO:0008006" key="9">
    <source>
        <dbReference type="Google" id="ProtNLM"/>
    </source>
</evidence>
<dbReference type="Pfam" id="PF04103">
    <property type="entry name" value="CD20"/>
    <property type="match status" value="1"/>
</dbReference>
<evidence type="ECO:0000313" key="8">
    <source>
        <dbReference type="Proteomes" id="UP000001646"/>
    </source>
</evidence>
<organism evidence="7 8">
    <name type="scientific">Anolis carolinensis</name>
    <name type="common">Green anole</name>
    <name type="synonym">American chameleon</name>
    <dbReference type="NCBI Taxonomy" id="28377"/>
    <lineage>
        <taxon>Eukaryota</taxon>
        <taxon>Metazoa</taxon>
        <taxon>Chordata</taxon>
        <taxon>Craniata</taxon>
        <taxon>Vertebrata</taxon>
        <taxon>Euteleostomi</taxon>
        <taxon>Lepidosauria</taxon>
        <taxon>Squamata</taxon>
        <taxon>Bifurcata</taxon>
        <taxon>Unidentata</taxon>
        <taxon>Episquamata</taxon>
        <taxon>Toxicofera</taxon>
        <taxon>Iguania</taxon>
        <taxon>Dactyloidae</taxon>
        <taxon>Anolis</taxon>
    </lineage>
</organism>
<dbReference type="KEGG" id="acs:103279651"/>
<feature type="transmembrane region" description="Helical" evidence="6">
    <location>
        <begin position="175"/>
        <end position="196"/>
    </location>
</feature>
<feature type="transmembrane region" description="Helical" evidence="6">
    <location>
        <begin position="141"/>
        <end position="163"/>
    </location>
</feature>
<dbReference type="Bgee" id="ENSACAG00000025055">
    <property type="expression patterns" value="Expressed in lung and 3 other cell types or tissues"/>
</dbReference>
<dbReference type="Proteomes" id="UP000001646">
    <property type="component" value="Unplaced"/>
</dbReference>
<keyword evidence="4 6" id="KW-1133">Transmembrane helix</keyword>
<evidence type="ECO:0000313" key="7">
    <source>
        <dbReference type="Ensembl" id="ENSACAP00000021410.2"/>
    </source>
</evidence>
<dbReference type="OrthoDB" id="10071849at2759"/>
<dbReference type="InterPro" id="IPR007237">
    <property type="entry name" value="CD20-like"/>
</dbReference>
<accession>H9GVK7</accession>
<reference evidence="7" key="3">
    <citation type="submission" date="2025-09" db="UniProtKB">
        <authorList>
            <consortium name="Ensembl"/>
        </authorList>
    </citation>
    <scope>IDENTIFICATION</scope>
</reference>
<name>H9GVK7_ANOCA</name>
<reference evidence="7" key="2">
    <citation type="submission" date="2025-08" db="UniProtKB">
        <authorList>
            <consortium name="Ensembl"/>
        </authorList>
    </citation>
    <scope>IDENTIFICATION</scope>
</reference>
<evidence type="ECO:0000256" key="6">
    <source>
        <dbReference type="SAM" id="Phobius"/>
    </source>
</evidence>
<dbReference type="PANTHER" id="PTHR23320:SF155">
    <property type="entry name" value="MEMBRANE-SPANNING 4-DOMAINS SUBFAMILY A MEMBER 8"/>
    <property type="match status" value="1"/>
</dbReference>
<protein>
    <recommendedName>
        <fullName evidence="9">Membrane spanning 4-domains A8</fullName>
    </recommendedName>
</protein>
<evidence type="ECO:0000256" key="4">
    <source>
        <dbReference type="ARBA" id="ARBA00022989"/>
    </source>
</evidence>
<comment type="similarity">
    <text evidence="2">Belongs to the MS4A family.</text>
</comment>
<evidence type="ECO:0000256" key="5">
    <source>
        <dbReference type="ARBA" id="ARBA00023136"/>
    </source>
</evidence>